<feature type="signal peptide" evidence="1">
    <location>
        <begin position="1"/>
        <end position="19"/>
    </location>
</feature>
<organism evidence="2 3">
    <name type="scientific">Parvicella tangerina</name>
    <dbReference type="NCBI Taxonomy" id="2829795"/>
    <lineage>
        <taxon>Bacteria</taxon>
        <taxon>Pseudomonadati</taxon>
        <taxon>Bacteroidota</taxon>
        <taxon>Flavobacteriia</taxon>
        <taxon>Flavobacteriales</taxon>
        <taxon>Parvicellaceae</taxon>
        <taxon>Parvicella</taxon>
    </lineage>
</organism>
<protein>
    <recommendedName>
        <fullName evidence="4">Type IX secretion system membrane protein PorP/SprF</fullName>
    </recommendedName>
</protein>
<feature type="chain" id="PRO_5037242442" description="Type IX secretion system membrane protein PorP/SprF" evidence="1">
    <location>
        <begin position="20"/>
        <end position="312"/>
    </location>
</feature>
<accession>A0A916JJ63</accession>
<name>A0A916JJ63_9FLAO</name>
<dbReference type="EMBL" id="OU015584">
    <property type="protein sequence ID" value="CAG5077420.1"/>
    <property type="molecule type" value="Genomic_DNA"/>
</dbReference>
<evidence type="ECO:0000256" key="1">
    <source>
        <dbReference type="SAM" id="SignalP"/>
    </source>
</evidence>
<dbReference type="Proteomes" id="UP000683507">
    <property type="component" value="Chromosome"/>
</dbReference>
<evidence type="ECO:0008006" key="4">
    <source>
        <dbReference type="Google" id="ProtNLM"/>
    </source>
</evidence>
<dbReference type="AlphaFoldDB" id="A0A916JJ63"/>
<sequence length="312" mass="34901">MKKVILFISFVLMVSFLVAQQTTQYSNYMYNYFAYNPALAGSQDCYQLKLGFRTQWVNFEGNPETGFASFHTRLKFKKSRTNRTHHGVGAYIENDVVGYLGTTTLNGAYAYHFPMGRSVTASVGVFAGIQQFKADGAKIVAIYNNDPALFKANSAILVPYVTPGIFLNHDDWFAGLAVRQIVRNKWSKVIGLDARNRFHWSLVGGKRIRLNQNFNLVGSGMLKYAGFSAPSIELNLMAEITPAIELGLLWRNQDALAALAKFKFARFFTLAYAFDFTTSNLRHVSSNTHEVIIGISSCSHNSGDTFICPVFE</sequence>
<gene>
    <name evidence="2" type="ORF">CRYO30217_00379</name>
</gene>
<dbReference type="KEGG" id="ptan:CRYO30217_00379"/>
<evidence type="ECO:0000313" key="3">
    <source>
        <dbReference type="Proteomes" id="UP000683507"/>
    </source>
</evidence>
<keyword evidence="1" id="KW-0732">Signal</keyword>
<dbReference type="RefSeq" id="WP_258540615.1">
    <property type="nucleotide sequence ID" value="NZ_OU015584.1"/>
</dbReference>
<proteinExistence type="predicted"/>
<reference evidence="2" key="1">
    <citation type="submission" date="2021-04" db="EMBL/GenBank/DDBJ databases">
        <authorList>
            <person name="Rodrigo-Torres L."/>
            <person name="Arahal R. D."/>
            <person name="Lucena T."/>
        </authorList>
    </citation>
    <scope>NUCLEOTIDE SEQUENCE</scope>
    <source>
        <strain evidence="2">AS29M-1</strain>
    </source>
</reference>
<evidence type="ECO:0000313" key="2">
    <source>
        <dbReference type="EMBL" id="CAG5077420.1"/>
    </source>
</evidence>
<keyword evidence="3" id="KW-1185">Reference proteome</keyword>
<dbReference type="InterPro" id="IPR019861">
    <property type="entry name" value="PorP/SprF_Bacteroidetes"/>
</dbReference>
<dbReference type="NCBIfam" id="TIGR03519">
    <property type="entry name" value="T9SS_PorP_fam"/>
    <property type="match status" value="1"/>
</dbReference>
<dbReference type="Pfam" id="PF11751">
    <property type="entry name" value="PorP_SprF"/>
    <property type="match status" value="1"/>
</dbReference>